<dbReference type="Proteomes" id="UP000293268">
    <property type="component" value="Unassembled WGS sequence"/>
</dbReference>
<evidence type="ECO:0000313" key="1">
    <source>
        <dbReference type="EMBL" id="RYQ68556.1"/>
    </source>
</evidence>
<accession>A0A4Q5BEG5</accession>
<sequence length="97" mass="11376">MEIKELGIRVTATPREPLNERLVDERDELACEALDEQFRRQRRELGVAQASRLWFEPVLDTWRTWIEDPRFDELDCEAQALCGLAVTVTDSLAMRER</sequence>
<dbReference type="AlphaFoldDB" id="A0A4Q5BEG5"/>
<name>A0A4Q5BEG5_9BIFI</name>
<gene>
    <name evidence="1" type="ORF">PG2072B_1159</name>
</gene>
<dbReference type="EMBL" id="SBKU01000007">
    <property type="protein sequence ID" value="RYQ68556.1"/>
    <property type="molecule type" value="Genomic_DNA"/>
</dbReference>
<organism evidence="1 2">
    <name type="scientific">Bifidobacterium pseudolongum subsp. globosum</name>
    <dbReference type="NCBI Taxonomy" id="1690"/>
    <lineage>
        <taxon>Bacteria</taxon>
        <taxon>Bacillati</taxon>
        <taxon>Actinomycetota</taxon>
        <taxon>Actinomycetes</taxon>
        <taxon>Bifidobacteriales</taxon>
        <taxon>Bifidobacteriaceae</taxon>
        <taxon>Bifidobacterium</taxon>
    </lineage>
</organism>
<reference evidence="1 2" key="1">
    <citation type="submission" date="2019-01" db="EMBL/GenBank/DDBJ databases">
        <title>Unveiling genomic diversity among members of the Bifidobacterium pseudolongum species, a widely distributed gut commensal of the animal kingdom.</title>
        <authorList>
            <person name="Lugli G.A."/>
            <person name="Duranti S."/>
            <person name="Albert K."/>
            <person name="Mancabelli L."/>
            <person name="Napoli S."/>
            <person name="Viappiani A."/>
            <person name="Anzalone R."/>
            <person name="Longhi G."/>
            <person name="Milani C."/>
            <person name="Turroni F."/>
            <person name="Alessandri G."/>
            <person name="Sela D.A."/>
            <person name="Van Sinderen D."/>
            <person name="Ventura M."/>
        </authorList>
    </citation>
    <scope>NUCLEOTIDE SEQUENCE [LARGE SCALE GENOMIC DNA]</scope>
    <source>
        <strain evidence="1 2">2072B</strain>
    </source>
</reference>
<protein>
    <submittedName>
        <fullName evidence="1">Uncharacterized protein</fullName>
    </submittedName>
</protein>
<evidence type="ECO:0000313" key="2">
    <source>
        <dbReference type="Proteomes" id="UP000293268"/>
    </source>
</evidence>
<dbReference type="RefSeq" id="WP_129913327.1">
    <property type="nucleotide sequence ID" value="NZ_SBKU01000007.1"/>
</dbReference>
<proteinExistence type="predicted"/>
<comment type="caution">
    <text evidence="1">The sequence shown here is derived from an EMBL/GenBank/DDBJ whole genome shotgun (WGS) entry which is preliminary data.</text>
</comment>